<dbReference type="RefSeq" id="WP_090487376.1">
    <property type="nucleotide sequence ID" value="NZ_FOUO01000021.1"/>
</dbReference>
<evidence type="ECO:0000256" key="1">
    <source>
        <dbReference type="ARBA" id="ARBA00022490"/>
    </source>
</evidence>
<keyword evidence="10" id="KW-1185">Reference proteome</keyword>
<dbReference type="GO" id="GO:0007059">
    <property type="term" value="P:chromosome segregation"/>
    <property type="evidence" value="ECO:0007669"/>
    <property type="project" value="UniProtKB-UniRule"/>
</dbReference>
<feature type="compositionally biased region" description="Basic and acidic residues" evidence="7">
    <location>
        <begin position="741"/>
        <end position="755"/>
    </location>
</feature>
<evidence type="ECO:0000256" key="6">
    <source>
        <dbReference type="HAMAP-Rule" id="MF_01894"/>
    </source>
</evidence>
<dbReference type="CDD" id="cd03278">
    <property type="entry name" value="ABC_SMC_barmotin"/>
    <property type="match status" value="2"/>
</dbReference>
<name>A0A1I4SS73_ECTMO</name>
<keyword evidence="5 6" id="KW-0238">DNA-binding</keyword>
<feature type="region of interest" description="Disordered" evidence="7">
    <location>
        <begin position="741"/>
        <end position="761"/>
    </location>
</feature>
<dbReference type="GO" id="GO:0005524">
    <property type="term" value="F:ATP binding"/>
    <property type="evidence" value="ECO:0007669"/>
    <property type="project" value="UniProtKB-UniRule"/>
</dbReference>
<protein>
    <recommendedName>
        <fullName evidence="6">Chromosome partition protein Smc</fullName>
    </recommendedName>
</protein>
<dbReference type="GO" id="GO:0005737">
    <property type="term" value="C:cytoplasm"/>
    <property type="evidence" value="ECO:0007669"/>
    <property type="project" value="UniProtKB-SubCell"/>
</dbReference>
<feature type="compositionally biased region" description="Polar residues" evidence="7">
    <location>
        <begin position="706"/>
        <end position="715"/>
    </location>
</feature>
<dbReference type="InterPro" id="IPR003395">
    <property type="entry name" value="RecF/RecN/SMC_N"/>
</dbReference>
<dbReference type="GO" id="GO:0003677">
    <property type="term" value="F:DNA binding"/>
    <property type="evidence" value="ECO:0007669"/>
    <property type="project" value="UniProtKB-UniRule"/>
</dbReference>
<dbReference type="STRING" id="195064.SAMN05421721_12114"/>
<evidence type="ECO:0000259" key="8">
    <source>
        <dbReference type="SMART" id="SM00968"/>
    </source>
</evidence>
<dbReference type="PIRSF" id="PIRSF005719">
    <property type="entry name" value="SMC"/>
    <property type="match status" value="1"/>
</dbReference>
<feature type="coiled-coil region" evidence="6">
    <location>
        <begin position="170"/>
        <end position="490"/>
    </location>
</feature>
<evidence type="ECO:0000256" key="4">
    <source>
        <dbReference type="ARBA" id="ARBA00023054"/>
    </source>
</evidence>
<feature type="domain" description="SMC hinge" evidence="8">
    <location>
        <begin position="521"/>
        <end position="625"/>
    </location>
</feature>
<dbReference type="GO" id="GO:0030261">
    <property type="term" value="P:chromosome condensation"/>
    <property type="evidence" value="ECO:0007669"/>
    <property type="project" value="InterPro"/>
</dbReference>
<dbReference type="InterPro" id="IPR027417">
    <property type="entry name" value="P-loop_NTPase"/>
</dbReference>
<keyword evidence="4 6" id="KW-0175">Coiled coil</keyword>
<dbReference type="GO" id="GO:0016887">
    <property type="term" value="F:ATP hydrolysis activity"/>
    <property type="evidence" value="ECO:0007669"/>
    <property type="project" value="InterPro"/>
</dbReference>
<dbReference type="AlphaFoldDB" id="A0A1I4SS73"/>
<feature type="compositionally biased region" description="Basic and acidic residues" evidence="7">
    <location>
        <begin position="792"/>
        <end position="805"/>
    </location>
</feature>
<dbReference type="GO" id="GO:0007062">
    <property type="term" value="P:sister chromatid cohesion"/>
    <property type="evidence" value="ECO:0007669"/>
    <property type="project" value="InterPro"/>
</dbReference>
<dbReference type="EMBL" id="FOUO01000021">
    <property type="protein sequence ID" value="SFM67227.1"/>
    <property type="molecule type" value="Genomic_DNA"/>
</dbReference>
<evidence type="ECO:0000313" key="10">
    <source>
        <dbReference type="Proteomes" id="UP000199556"/>
    </source>
</evidence>
<proteinExistence type="inferred from homology"/>
<evidence type="ECO:0000256" key="5">
    <source>
        <dbReference type="ARBA" id="ARBA00023125"/>
    </source>
</evidence>
<keyword evidence="2 6" id="KW-0547">Nucleotide-binding</keyword>
<evidence type="ECO:0000256" key="3">
    <source>
        <dbReference type="ARBA" id="ARBA00022840"/>
    </source>
</evidence>
<dbReference type="InterPro" id="IPR024704">
    <property type="entry name" value="SMC"/>
</dbReference>
<dbReference type="Pfam" id="PF06470">
    <property type="entry name" value="SMC_hinge"/>
    <property type="match status" value="1"/>
</dbReference>
<gene>
    <name evidence="6" type="primary">smc</name>
    <name evidence="9" type="ORF">SAMN05421721_12114</name>
</gene>
<dbReference type="InterPro" id="IPR010935">
    <property type="entry name" value="SMC_hinge"/>
</dbReference>
<comment type="function">
    <text evidence="6">Required for chromosome condensation and partitioning.</text>
</comment>
<reference evidence="9 10" key="1">
    <citation type="submission" date="2016-10" db="EMBL/GenBank/DDBJ databases">
        <authorList>
            <person name="de Groot N.N."/>
        </authorList>
    </citation>
    <scope>NUCLEOTIDE SEQUENCE [LARGE SCALE GENOMIC DNA]</scope>
    <source>
        <strain evidence="9 10">DSM 4180</strain>
    </source>
</reference>
<accession>A0A1I4SS73</accession>
<dbReference type="Pfam" id="PF02463">
    <property type="entry name" value="SMC_N"/>
    <property type="match status" value="1"/>
</dbReference>
<comment type="subcellular location">
    <subcellularLocation>
        <location evidence="6">Cytoplasm</location>
    </subcellularLocation>
</comment>
<sequence length="1172" mass="132563">MRLSKIKLAGFKSFVDPTTIPFPSNLVGIVGPNGCGKSNTIDAVRWVMGESSAKYLRGDSMEDVIFNGSSSRQPVGQASIELVFDNSDGGLGGEYACYAEIAVRRRVTRDGQSQYFLNGTRCRRRDITDIFLGTGLGPRSYAIIEQGMISRLIEAKPEELRVYLEEAAGISKYKERRRETENRIRHTRENLERLQDLRDEVERQLGHLRRQAETAERYKALKEEERQVRAELAALHLRDLDAEMGRRQEELKAQEVRLEEAVARQRRLEADLERDREALHRANETLNDVQGRYYRLGADLSGTEQSIRHQKELHQRQTRELEQTRTALEETQGHIQADEERLVALEQELETLEPEHEAGSEALETLNERLEAAEEAMGEWQARWDDFNRRAAEPGQQAQVERSRMEQLEGQITRLDTRAQRLEEERAGLSTEALEAELETLDEELEGARATEEDLNRRLQETVEVLRTRREQVRAQASELEAQRRDLQTRGGRLASLEALQQAALGKDGQALSGWLAHHGLEDSPRLGEGLQTDAGWEKAVETVLGPHLEALCVEDLSPVARAALQLEAASLAAVETVAAHGADGDSGGIGAPTLAQRVQGERPLGGLLHGVYTAPDLEAALSLRPRLGPGESVITPDGLWLGRGWLRVSREEDPRAGLLEREREIRSLREALEALQVTVETREQALEAEREALQAQENDRDALQESLNRAQRATSEVRARLGSRRDRLEQAVQRRRRIEEEQAEVRAQRERDAEALQQATRRRNEALARMEELERERRELEESRDTLRRDLDTARAEARSRSDAVQRTALRLQSVTASRDATRQGLERMRTQAAQMQRQRESLCAALEEAEAPIAGLEETLEHLVAQRADLEDELSQARARVQELEAGMRTADQDRLAAERECESLRGRLDELRMAWQEVKVRRQTSLEQLLETGHQPEALLESLDPAAEAKAWQERAERLAQRIQRLGAINLAAIDEYRQQEERKQYLYQQHADLEEALGTLEGAIQRIDRETRSRFRETFERVNQRLKETFPRLFGGGQAHLEMTGEDLLTTGVAVMARPPGKRLSTIHLMSGGEKALTAVALVFAIFELNPAPFCMLDEVDAPLDEANVGRFCDLVREMSARVQFIFITHNKATMELADQLVGVTMREPGVSRLVSVDVEEAAQMASE</sequence>
<dbReference type="SMART" id="SM00968">
    <property type="entry name" value="SMC_hinge"/>
    <property type="match status" value="1"/>
</dbReference>
<dbReference type="InterPro" id="IPR036277">
    <property type="entry name" value="SMC_hinge_sf"/>
</dbReference>
<evidence type="ECO:0000256" key="7">
    <source>
        <dbReference type="SAM" id="MobiDB-lite"/>
    </source>
</evidence>
<dbReference type="NCBIfam" id="TIGR02168">
    <property type="entry name" value="SMC_prok_B"/>
    <property type="match status" value="1"/>
</dbReference>
<feature type="region of interest" description="Disordered" evidence="7">
    <location>
        <begin position="792"/>
        <end position="825"/>
    </location>
</feature>
<dbReference type="SUPFAM" id="SSF75553">
    <property type="entry name" value="Smc hinge domain"/>
    <property type="match status" value="1"/>
</dbReference>
<comment type="similarity">
    <text evidence="6">Belongs to the SMC family.</text>
</comment>
<dbReference type="OrthoDB" id="9808768at2"/>
<feature type="region of interest" description="Disordered" evidence="7">
    <location>
        <begin position="696"/>
        <end position="725"/>
    </location>
</feature>
<dbReference type="Proteomes" id="UP000199556">
    <property type="component" value="Unassembled WGS sequence"/>
</dbReference>
<dbReference type="GO" id="GO:0006260">
    <property type="term" value="P:DNA replication"/>
    <property type="evidence" value="ECO:0007669"/>
    <property type="project" value="UniProtKB-UniRule"/>
</dbReference>
<dbReference type="Gene3D" id="3.40.50.300">
    <property type="entry name" value="P-loop containing nucleotide triphosphate hydrolases"/>
    <property type="match status" value="2"/>
</dbReference>
<dbReference type="SUPFAM" id="SSF52540">
    <property type="entry name" value="P-loop containing nucleoside triphosphate hydrolases"/>
    <property type="match status" value="2"/>
</dbReference>
<keyword evidence="1 6" id="KW-0963">Cytoplasm</keyword>
<feature type="binding site" evidence="6">
    <location>
        <begin position="32"/>
        <end position="39"/>
    </location>
    <ligand>
        <name>ATP</name>
        <dbReference type="ChEBI" id="CHEBI:30616"/>
    </ligand>
</feature>
<evidence type="ECO:0000313" key="9">
    <source>
        <dbReference type="EMBL" id="SFM67227.1"/>
    </source>
</evidence>
<comment type="subunit">
    <text evidence="6">Homodimer.</text>
</comment>
<dbReference type="HAMAP" id="MF_01894">
    <property type="entry name" value="Smc_prok"/>
    <property type="match status" value="1"/>
</dbReference>
<dbReference type="InterPro" id="IPR011890">
    <property type="entry name" value="SMC_prok"/>
</dbReference>
<feature type="compositionally biased region" description="Basic and acidic residues" evidence="7">
    <location>
        <begin position="716"/>
        <end position="725"/>
    </location>
</feature>
<feature type="coiled-coil region" evidence="6">
    <location>
        <begin position="952"/>
        <end position="1014"/>
    </location>
</feature>
<comment type="domain">
    <text evidence="6">Contains large globular domains required for ATP hydrolysis at each terminus and a third globular domain forming a flexible hinge near the middle of the molecule. These domains are separated by coiled-coil structures.</text>
</comment>
<keyword evidence="3 6" id="KW-0067">ATP-binding</keyword>
<organism evidence="9 10">
    <name type="scientific">Ectothiorhodospira mobilis</name>
    <dbReference type="NCBI Taxonomy" id="195064"/>
    <lineage>
        <taxon>Bacteria</taxon>
        <taxon>Pseudomonadati</taxon>
        <taxon>Pseudomonadota</taxon>
        <taxon>Gammaproteobacteria</taxon>
        <taxon>Chromatiales</taxon>
        <taxon>Ectothiorhodospiraceae</taxon>
        <taxon>Ectothiorhodospira</taxon>
    </lineage>
</organism>
<dbReference type="GO" id="GO:0005694">
    <property type="term" value="C:chromosome"/>
    <property type="evidence" value="ECO:0007669"/>
    <property type="project" value="InterPro"/>
</dbReference>
<evidence type="ECO:0000256" key="2">
    <source>
        <dbReference type="ARBA" id="ARBA00022741"/>
    </source>
</evidence>
<dbReference type="PANTHER" id="PTHR43977">
    <property type="entry name" value="STRUCTURAL MAINTENANCE OF CHROMOSOMES PROTEIN 3"/>
    <property type="match status" value="1"/>
</dbReference>